<dbReference type="GO" id="GO:0007165">
    <property type="term" value="P:signal transduction"/>
    <property type="evidence" value="ECO:0007669"/>
    <property type="project" value="InterPro"/>
</dbReference>
<comment type="caution">
    <text evidence="3">The sequence shown here is derived from an EMBL/GenBank/DDBJ whole genome shotgun (WGS) entry which is preliminary data.</text>
</comment>
<dbReference type="AlphaFoldDB" id="A0A819EQQ8"/>
<dbReference type="PANTHER" id="PTHR46270">
    <property type="entry name" value="ARMADILLO-TYPE FOLD-RELATED"/>
    <property type="match status" value="1"/>
</dbReference>
<dbReference type="SMART" id="SM00255">
    <property type="entry name" value="TIR"/>
    <property type="match status" value="1"/>
</dbReference>
<dbReference type="InterPro" id="IPR016024">
    <property type="entry name" value="ARM-type_fold"/>
</dbReference>
<evidence type="ECO:0000313" key="4">
    <source>
        <dbReference type="Proteomes" id="UP000663868"/>
    </source>
</evidence>
<dbReference type="EMBL" id="CAJOBB010001409">
    <property type="protein sequence ID" value="CAF3852979.1"/>
    <property type="molecule type" value="Genomic_DNA"/>
</dbReference>
<dbReference type="Pfam" id="PF13676">
    <property type="entry name" value="TIR_2"/>
    <property type="match status" value="1"/>
</dbReference>
<dbReference type="Gene3D" id="3.40.50.10140">
    <property type="entry name" value="Toll/interleukin-1 receptor homology (TIR) domain"/>
    <property type="match status" value="1"/>
</dbReference>
<accession>A0A819EQQ8</accession>
<organism evidence="3 4">
    <name type="scientific">Adineta steineri</name>
    <dbReference type="NCBI Taxonomy" id="433720"/>
    <lineage>
        <taxon>Eukaryota</taxon>
        <taxon>Metazoa</taxon>
        <taxon>Spiralia</taxon>
        <taxon>Gnathifera</taxon>
        <taxon>Rotifera</taxon>
        <taxon>Eurotatoria</taxon>
        <taxon>Bdelloidea</taxon>
        <taxon>Adinetida</taxon>
        <taxon>Adinetidae</taxon>
        <taxon>Adineta</taxon>
    </lineage>
</organism>
<dbReference type="PROSITE" id="PS50104">
    <property type="entry name" value="TIR"/>
    <property type="match status" value="1"/>
</dbReference>
<dbReference type="InterPro" id="IPR000157">
    <property type="entry name" value="TIR_dom"/>
</dbReference>
<sequence>MADNNNTSLIGGHAQYVKGAIEETIGNVTGSQAWKDSGAHDKQEAVDTMKAANQGPSDSSLISGTTEKKIGNVVGCEGMNIPQITLHDTNDFRDCVQLFYNEILEFESNIRIEDTKRISREIFFAILDLLCESRISTYLNGDQYTITEHTVFYKCITDLLLSYATSRLQNISFVISDIGIRKYTDLFRTIYKRVVRDLELRIQIKQEVIHDNTTTDYILSFLWNLSASIDIVPWLLGIDLAKSMLECLKIIKPSSKIAQQIASIIHNISRHDDGTNELKQVNGLQILKDFQSNTTEKLDDVADLVTSMALAQLSTAEQIRSDHKRMNRTLNQLLQITIDAAKDKYHQAEGFQLSEPLAVFTKLFVDDHSLEYVLNHAETDPQLTTSSTIALFVNLFIEYRDAFASEDWSKQFTCTALLNILWSISFQDRYKTKLKQNQDFLTAIKSLAMNDSEKIINKYVSSSMESAANAANGILYNLDEISDTQLVSNAVSKKPTIMISYAHDNNQFCDKILTEFEKKRNLFEIWIDRDHCSSSEDLWEKIARGIGQSKVIVCLLSQEYFNSKSCRKEATFAIKRNKSIIPVYIGEPGDCDWLDIHIAGLKYVRFKGDKTELDRNKIHEMLRTIEATINETTTEPLQQHSIPTQSKKETEKNELTTFDINKAPEEWNSDDIQKWFSDYKVPDTLVKLFDFQSIAEMYRYASKLHVNSKNEFVKYRQRYAKQYAGDELEEYIFDRFQNALFKLPKNQLETKKISTSTPKSSTCTIS</sequence>
<dbReference type="InterPro" id="IPR035897">
    <property type="entry name" value="Toll_tir_struct_dom_sf"/>
</dbReference>
<reference evidence="3" key="1">
    <citation type="submission" date="2021-02" db="EMBL/GenBank/DDBJ databases">
        <authorList>
            <person name="Nowell W R."/>
        </authorList>
    </citation>
    <scope>NUCLEOTIDE SEQUENCE</scope>
</reference>
<gene>
    <name evidence="3" type="ORF">KXQ929_LOCUS20209</name>
</gene>
<dbReference type="Proteomes" id="UP000663868">
    <property type="component" value="Unassembled WGS sequence"/>
</dbReference>
<name>A0A819EQQ8_9BILA</name>
<dbReference type="SUPFAM" id="SSF48371">
    <property type="entry name" value="ARM repeat"/>
    <property type="match status" value="1"/>
</dbReference>
<protein>
    <recommendedName>
        <fullName evidence="2">TIR domain-containing protein</fullName>
    </recommendedName>
</protein>
<feature type="domain" description="TIR" evidence="2">
    <location>
        <begin position="493"/>
        <end position="629"/>
    </location>
</feature>
<dbReference type="SUPFAM" id="SSF52200">
    <property type="entry name" value="Toll/Interleukin receptor TIR domain"/>
    <property type="match status" value="1"/>
</dbReference>
<evidence type="ECO:0000259" key="2">
    <source>
        <dbReference type="PROSITE" id="PS50104"/>
    </source>
</evidence>
<feature type="region of interest" description="Disordered" evidence="1">
    <location>
        <begin position="32"/>
        <end position="62"/>
    </location>
</feature>
<dbReference type="PANTHER" id="PTHR46270:SF2">
    <property type="entry name" value="TIR DOMAIN-CONTAINING PROTEIN"/>
    <property type="match status" value="1"/>
</dbReference>
<proteinExistence type="predicted"/>
<evidence type="ECO:0000256" key="1">
    <source>
        <dbReference type="SAM" id="MobiDB-lite"/>
    </source>
</evidence>
<evidence type="ECO:0000313" key="3">
    <source>
        <dbReference type="EMBL" id="CAF3852979.1"/>
    </source>
</evidence>
<feature type="compositionally biased region" description="Basic and acidic residues" evidence="1">
    <location>
        <begin position="37"/>
        <end position="47"/>
    </location>
</feature>